<feature type="transmembrane region" description="Helical" evidence="5">
    <location>
        <begin position="349"/>
        <end position="366"/>
    </location>
</feature>
<dbReference type="GO" id="GO:0046688">
    <property type="term" value="P:response to copper ion"/>
    <property type="evidence" value="ECO:0007669"/>
    <property type="project" value="InterPro"/>
</dbReference>
<evidence type="ECO:0000259" key="6">
    <source>
        <dbReference type="Pfam" id="PF04234"/>
    </source>
</evidence>
<evidence type="ECO:0000256" key="5">
    <source>
        <dbReference type="SAM" id="Phobius"/>
    </source>
</evidence>
<feature type="transmembrane region" description="Helical" evidence="5">
    <location>
        <begin position="307"/>
        <end position="328"/>
    </location>
</feature>
<sequence length="618" mass="67677">MGILKNIYGVCFALAALGGFFVPWQLVYAHATPISYDPGAASILDEIPKEVIIHFSERIEPKASSIKIFGPNGADGGAGPAVLSSSDNRVLRAPVRDAGKGSYTASWQVVSADDGHFTKGAFTFSVGYESQSDLVVGTEVAYSSFWSDALLIWIELFGQALLFAGLVFLGLIRHSKQLAPFGDLVPSYRRLRWVFIAGALLVVVGTCFYVLKQAYALRELQHIDWLAALTAFSSTVSGTYALWRGVLGGIFLLIFLGRWRAVVAASKATYIEYALFIVVLGMALLRARVSHAAASHLWPEFSILVNGIHLLAKNFWVGGALISSLLFFDGRIGSRWLALVAKCSQYISIAFGIAAVSGAYIIWLHLKGLANVLTTDWGYQFLVLSTLAVLLLCVRLYNQFVGWRAAARLSSAGAVDEPRASDAVHARMRIGYGIEALVGVMMLFATSFIIITTPPLMSGPLFEKHISSQGVAMVFRDSLEQPDQFLLTLSSESHDPDFMVHKITLTLTNEAAGIGPIVALLPPVDRATWEYTLAKADFNPPGVWKVALDAEQHQGYDAVGYFTLDFPKEVADRYRAVTERQLGFFEWMMIFGALAGAIFSLLLYRANVSLERRLNDTR</sequence>
<keyword evidence="3" id="KW-0732">Signal</keyword>
<dbReference type="Pfam" id="PF04234">
    <property type="entry name" value="CopC"/>
    <property type="match status" value="1"/>
</dbReference>
<dbReference type="Gene3D" id="2.60.40.1220">
    <property type="match status" value="1"/>
</dbReference>
<dbReference type="GO" id="GO:0006825">
    <property type="term" value="P:copper ion transport"/>
    <property type="evidence" value="ECO:0007669"/>
    <property type="project" value="InterPro"/>
</dbReference>
<accession>A0A1G2G7A5</accession>
<feature type="transmembrane region" description="Helical" evidence="5">
    <location>
        <begin position="430"/>
        <end position="451"/>
    </location>
</feature>
<dbReference type="EMBL" id="MHNL01000005">
    <property type="protein sequence ID" value="OGZ45758.1"/>
    <property type="molecule type" value="Genomic_DNA"/>
</dbReference>
<keyword evidence="5" id="KW-0812">Transmembrane</keyword>
<proteinExistence type="predicted"/>
<comment type="subcellular location">
    <subcellularLocation>
        <location evidence="1">Cell envelope</location>
    </subcellularLocation>
</comment>
<feature type="domain" description="CopC" evidence="6">
    <location>
        <begin position="30"/>
        <end position="126"/>
    </location>
</feature>
<feature type="transmembrane region" description="Helical" evidence="5">
    <location>
        <begin position="231"/>
        <end position="256"/>
    </location>
</feature>
<keyword evidence="4" id="KW-0186">Copper</keyword>
<dbReference type="InterPro" id="IPR032694">
    <property type="entry name" value="CopC/D"/>
</dbReference>
<keyword evidence="5" id="KW-1133">Transmembrane helix</keyword>
<dbReference type="InterPro" id="IPR007348">
    <property type="entry name" value="CopC_dom"/>
</dbReference>
<evidence type="ECO:0000256" key="2">
    <source>
        <dbReference type="ARBA" id="ARBA00022723"/>
    </source>
</evidence>
<feature type="transmembrane region" description="Helical" evidence="5">
    <location>
        <begin position="150"/>
        <end position="172"/>
    </location>
</feature>
<feature type="transmembrane region" description="Helical" evidence="5">
    <location>
        <begin position="584"/>
        <end position="604"/>
    </location>
</feature>
<dbReference type="InterPro" id="IPR014756">
    <property type="entry name" value="Ig_E-set"/>
</dbReference>
<reference evidence="7 8" key="1">
    <citation type="journal article" date="2016" name="Nat. Commun.">
        <title>Thousands of microbial genomes shed light on interconnected biogeochemical processes in an aquifer system.</title>
        <authorList>
            <person name="Anantharaman K."/>
            <person name="Brown C.T."/>
            <person name="Hug L.A."/>
            <person name="Sharon I."/>
            <person name="Castelle C.J."/>
            <person name="Probst A.J."/>
            <person name="Thomas B.C."/>
            <person name="Singh A."/>
            <person name="Wilkins M.J."/>
            <person name="Karaoz U."/>
            <person name="Brodie E.L."/>
            <person name="Williams K.H."/>
            <person name="Hubbard S.S."/>
            <person name="Banfield J.F."/>
        </authorList>
    </citation>
    <scope>NUCLEOTIDE SEQUENCE [LARGE SCALE GENOMIC DNA]</scope>
</reference>
<gene>
    <name evidence="7" type="ORF">A2756_02510</name>
</gene>
<dbReference type="InterPro" id="IPR014755">
    <property type="entry name" value="Cu-Rt/internalin_Ig-like"/>
</dbReference>
<feature type="transmembrane region" description="Helical" evidence="5">
    <location>
        <begin position="268"/>
        <end position="287"/>
    </location>
</feature>
<organism evidence="7 8">
    <name type="scientific">Candidatus Ryanbacteria bacterium RIFCSPHIGHO2_01_FULL_48_27</name>
    <dbReference type="NCBI Taxonomy" id="1802115"/>
    <lineage>
        <taxon>Bacteria</taxon>
        <taxon>Candidatus Ryaniibacteriota</taxon>
    </lineage>
</organism>
<protein>
    <recommendedName>
        <fullName evidence="6">CopC domain-containing protein</fullName>
    </recommendedName>
</protein>
<evidence type="ECO:0000313" key="8">
    <source>
        <dbReference type="Proteomes" id="UP000177785"/>
    </source>
</evidence>
<dbReference type="SUPFAM" id="SSF81296">
    <property type="entry name" value="E set domains"/>
    <property type="match status" value="1"/>
</dbReference>
<evidence type="ECO:0000256" key="1">
    <source>
        <dbReference type="ARBA" id="ARBA00004196"/>
    </source>
</evidence>
<dbReference type="GO" id="GO:0042597">
    <property type="term" value="C:periplasmic space"/>
    <property type="evidence" value="ECO:0007669"/>
    <property type="project" value="InterPro"/>
</dbReference>
<keyword evidence="5" id="KW-0472">Membrane</keyword>
<evidence type="ECO:0000256" key="4">
    <source>
        <dbReference type="ARBA" id="ARBA00023008"/>
    </source>
</evidence>
<dbReference type="PANTHER" id="PTHR34820">
    <property type="entry name" value="INNER MEMBRANE PROTEIN YEBZ"/>
    <property type="match status" value="1"/>
</dbReference>
<comment type="caution">
    <text evidence="7">The sequence shown here is derived from an EMBL/GenBank/DDBJ whole genome shotgun (WGS) entry which is preliminary data.</text>
</comment>
<dbReference type="GO" id="GO:0030313">
    <property type="term" value="C:cell envelope"/>
    <property type="evidence" value="ECO:0007669"/>
    <property type="project" value="UniProtKB-SubCell"/>
</dbReference>
<dbReference type="PANTHER" id="PTHR34820:SF4">
    <property type="entry name" value="INNER MEMBRANE PROTEIN YEBZ"/>
    <property type="match status" value="1"/>
</dbReference>
<dbReference type="STRING" id="1802115.A2756_02510"/>
<name>A0A1G2G7A5_9BACT</name>
<evidence type="ECO:0000256" key="3">
    <source>
        <dbReference type="ARBA" id="ARBA00022729"/>
    </source>
</evidence>
<feature type="transmembrane region" description="Helical" evidence="5">
    <location>
        <begin position="378"/>
        <end position="398"/>
    </location>
</feature>
<dbReference type="GO" id="GO:0005886">
    <property type="term" value="C:plasma membrane"/>
    <property type="evidence" value="ECO:0007669"/>
    <property type="project" value="TreeGrafter"/>
</dbReference>
<dbReference type="AlphaFoldDB" id="A0A1G2G7A5"/>
<evidence type="ECO:0000313" key="7">
    <source>
        <dbReference type="EMBL" id="OGZ45758.1"/>
    </source>
</evidence>
<feature type="transmembrane region" description="Helical" evidence="5">
    <location>
        <begin position="193"/>
        <end position="211"/>
    </location>
</feature>
<dbReference type="Proteomes" id="UP000177785">
    <property type="component" value="Unassembled WGS sequence"/>
</dbReference>
<dbReference type="GO" id="GO:0005507">
    <property type="term" value="F:copper ion binding"/>
    <property type="evidence" value="ECO:0007669"/>
    <property type="project" value="InterPro"/>
</dbReference>
<keyword evidence="2" id="KW-0479">Metal-binding</keyword>